<reference evidence="1 2" key="1">
    <citation type="journal article" date="2015" name="ISME J.">
        <title>Draft Genome Sequence of Streptomyces incarnatus NRRL8089, which Produces the Nucleoside Antibiotic Sinefungin.</title>
        <authorList>
            <person name="Oshima K."/>
            <person name="Hattori M."/>
            <person name="Shimizu H."/>
            <person name="Fukuda K."/>
            <person name="Nemoto M."/>
            <person name="Inagaki K."/>
            <person name="Tamura T."/>
        </authorList>
    </citation>
    <scope>NUCLEOTIDE SEQUENCE [LARGE SCALE GENOMIC DNA]</scope>
    <source>
        <strain evidence="1 2">NRRL 8089</strain>
    </source>
</reference>
<proteinExistence type="predicted"/>
<keyword evidence="2" id="KW-1185">Reference proteome</keyword>
<protein>
    <recommendedName>
        <fullName evidence="3">Lipoprotein</fullName>
    </recommendedName>
</protein>
<accession>A0ABN4GC04</accession>
<name>A0ABN4GC04_9ACTN</name>
<dbReference type="Proteomes" id="UP000035366">
    <property type="component" value="Chromosome"/>
</dbReference>
<gene>
    <name evidence="1" type="ORF">ABB07_15575</name>
</gene>
<evidence type="ECO:0008006" key="3">
    <source>
        <dbReference type="Google" id="ProtNLM"/>
    </source>
</evidence>
<evidence type="ECO:0000313" key="2">
    <source>
        <dbReference type="Proteomes" id="UP000035366"/>
    </source>
</evidence>
<organism evidence="1 2">
    <name type="scientific">Streptomyces incarnatus</name>
    <dbReference type="NCBI Taxonomy" id="665007"/>
    <lineage>
        <taxon>Bacteria</taxon>
        <taxon>Bacillati</taxon>
        <taxon>Actinomycetota</taxon>
        <taxon>Actinomycetes</taxon>
        <taxon>Kitasatosporales</taxon>
        <taxon>Streptomycetaceae</taxon>
        <taxon>Streptomyces</taxon>
    </lineage>
</organism>
<dbReference type="RefSeq" id="WP_208899304.1">
    <property type="nucleotide sequence ID" value="NZ_CP011497.1"/>
</dbReference>
<dbReference type="EMBL" id="CP011497">
    <property type="protein sequence ID" value="AKJ11398.1"/>
    <property type="molecule type" value="Genomic_DNA"/>
</dbReference>
<evidence type="ECO:0000313" key="1">
    <source>
        <dbReference type="EMBL" id="AKJ11398.1"/>
    </source>
</evidence>
<sequence length="59" mass="6165">MLLLWGVIAFAATWPGGHSLHWPAAGALLMDAVVHAAHMLTMSVVYDPPPLPPGSHPSA</sequence>